<organism evidence="1 2">
    <name type="scientific">Hymenobacter gummosus</name>
    <dbReference type="NCBI Taxonomy" id="1776032"/>
    <lineage>
        <taxon>Bacteria</taxon>
        <taxon>Pseudomonadati</taxon>
        <taxon>Bacteroidota</taxon>
        <taxon>Cytophagia</taxon>
        <taxon>Cytophagales</taxon>
        <taxon>Hymenobacteraceae</taxon>
        <taxon>Hymenobacter</taxon>
    </lineage>
</organism>
<proteinExistence type="predicted"/>
<reference evidence="1 2" key="1">
    <citation type="submission" date="2018-12" db="EMBL/GenBank/DDBJ databases">
        <title>Hymenobacter gummosus sp. nov., isolated from a spring.</title>
        <authorList>
            <person name="Nie L."/>
        </authorList>
    </citation>
    <scope>NUCLEOTIDE SEQUENCE [LARGE SCALE GENOMIC DNA]</scope>
    <source>
        <strain evidence="1 2">KCTC 52166</strain>
    </source>
</reference>
<dbReference type="InterPro" id="IPR027417">
    <property type="entry name" value="P-loop_NTPase"/>
</dbReference>
<keyword evidence="2" id="KW-1185">Reference proteome</keyword>
<dbReference type="Proteomes" id="UP000282184">
    <property type="component" value="Unassembled WGS sequence"/>
</dbReference>
<comment type="caution">
    <text evidence="1">The sequence shown here is derived from an EMBL/GenBank/DDBJ whole genome shotgun (WGS) entry which is preliminary data.</text>
</comment>
<dbReference type="PANTHER" id="PTHR39206:SF1">
    <property type="entry name" value="SLL8004 PROTEIN"/>
    <property type="match status" value="1"/>
</dbReference>
<dbReference type="PANTHER" id="PTHR39206">
    <property type="entry name" value="SLL8004 PROTEIN"/>
    <property type="match status" value="1"/>
</dbReference>
<dbReference type="OrthoDB" id="9791543at2"/>
<dbReference type="RefSeq" id="WP_126692973.1">
    <property type="nucleotide sequence ID" value="NZ_RXOF01000004.1"/>
</dbReference>
<evidence type="ECO:0008006" key="3">
    <source>
        <dbReference type="Google" id="ProtNLM"/>
    </source>
</evidence>
<dbReference type="SUPFAM" id="SSF52540">
    <property type="entry name" value="P-loop containing nucleoside triphosphate hydrolases"/>
    <property type="match status" value="1"/>
</dbReference>
<name>A0A3S0IPU3_9BACT</name>
<dbReference type="EMBL" id="RXOF01000004">
    <property type="protein sequence ID" value="RTQ50908.1"/>
    <property type="molecule type" value="Genomic_DNA"/>
</dbReference>
<protein>
    <recommendedName>
        <fullName evidence="3">UDP-N-acetylglucosamine kinase</fullName>
    </recommendedName>
</protein>
<evidence type="ECO:0000313" key="1">
    <source>
        <dbReference type="EMBL" id="RTQ50908.1"/>
    </source>
</evidence>
<sequence length="194" mass="21672">MSATVPTVYVLAGPNGVGKTSIYWYEAADVPRLNGDALYQQGVDALTIEATLRQQQEEWVAQCTSFVIETNAATERDYSLFQSLRQAGYRVELRFVCLESVALCRERVAQRVREGGHDIPAALVAQRYANSLSLLKLHYRAFDRLQLYDNTALPREVLEFVPGQVPTAVADLPAWAAPVLAHITRMERVYGRLG</sequence>
<dbReference type="Gene3D" id="3.40.50.300">
    <property type="entry name" value="P-loop containing nucleotide triphosphate hydrolases"/>
    <property type="match status" value="1"/>
</dbReference>
<dbReference type="AlphaFoldDB" id="A0A3S0IPU3"/>
<accession>A0A3S0IPU3</accession>
<gene>
    <name evidence="1" type="ORF">EJV47_09855</name>
</gene>
<dbReference type="Pfam" id="PF13671">
    <property type="entry name" value="AAA_33"/>
    <property type="match status" value="1"/>
</dbReference>
<evidence type="ECO:0000313" key="2">
    <source>
        <dbReference type="Proteomes" id="UP000282184"/>
    </source>
</evidence>